<dbReference type="EC" id="2.1.1.297" evidence="5"/>
<dbReference type="InterPro" id="IPR002052">
    <property type="entry name" value="DNA_methylase_N6_adenine_CS"/>
</dbReference>
<feature type="binding site" evidence="5">
    <location>
        <begin position="238"/>
        <end position="241"/>
    </location>
    <ligand>
        <name>substrate</name>
    </ligand>
</feature>
<dbReference type="PROSITE" id="PS00092">
    <property type="entry name" value="N6_MTASE"/>
    <property type="match status" value="1"/>
</dbReference>
<dbReference type="PANTHER" id="PTHR18895">
    <property type="entry name" value="HEMK METHYLTRANSFERASE"/>
    <property type="match status" value="1"/>
</dbReference>
<dbReference type="InterPro" id="IPR050320">
    <property type="entry name" value="N5-glutamine_MTase"/>
</dbReference>
<feature type="binding site" evidence="5">
    <location>
        <position position="238"/>
    </location>
    <ligand>
        <name>S-adenosyl-L-methionine</name>
        <dbReference type="ChEBI" id="CHEBI:59789"/>
    </ligand>
</feature>
<protein>
    <recommendedName>
        <fullName evidence="5">Release factor glutamine methyltransferase</fullName>
        <shortName evidence="5">RF MTase</shortName>
        <ecNumber evidence="5">2.1.1.297</ecNumber>
    </recommendedName>
    <alternativeName>
        <fullName evidence="5">N5-glutamine methyltransferase PrmC</fullName>
    </alternativeName>
    <alternativeName>
        <fullName evidence="5">Protein-(glutamine-N5) MTase PrmC</fullName>
    </alternativeName>
    <alternativeName>
        <fullName evidence="5">Protein-glutamine N-methyltransferase PrmC</fullName>
    </alternativeName>
</protein>
<feature type="binding site" evidence="5">
    <location>
        <begin position="167"/>
        <end position="171"/>
    </location>
    <ligand>
        <name>S-adenosyl-L-methionine</name>
        <dbReference type="ChEBI" id="CHEBI:59789"/>
    </ligand>
</feature>
<evidence type="ECO:0000256" key="4">
    <source>
        <dbReference type="ARBA" id="ARBA00048391"/>
    </source>
</evidence>
<evidence type="ECO:0000259" key="7">
    <source>
        <dbReference type="Pfam" id="PF17827"/>
    </source>
</evidence>
<dbReference type="GO" id="GO:0032259">
    <property type="term" value="P:methylation"/>
    <property type="evidence" value="ECO:0007669"/>
    <property type="project" value="UniProtKB-KW"/>
</dbReference>
<dbReference type="Gene3D" id="1.10.8.10">
    <property type="entry name" value="DNA helicase RuvA subunit, C-terminal domain"/>
    <property type="match status" value="1"/>
</dbReference>
<dbReference type="CDD" id="cd02440">
    <property type="entry name" value="AdoMet_MTases"/>
    <property type="match status" value="1"/>
</dbReference>
<comment type="caution">
    <text evidence="8">The sequence shown here is derived from an EMBL/GenBank/DDBJ whole genome shotgun (WGS) entry which is preliminary data.</text>
</comment>
<dbReference type="Pfam" id="PF17827">
    <property type="entry name" value="PrmC_N"/>
    <property type="match status" value="1"/>
</dbReference>
<dbReference type="NCBIfam" id="TIGR00536">
    <property type="entry name" value="hemK_fam"/>
    <property type="match status" value="1"/>
</dbReference>
<evidence type="ECO:0000313" key="9">
    <source>
        <dbReference type="Proteomes" id="UP000032309"/>
    </source>
</evidence>
<evidence type="ECO:0000256" key="3">
    <source>
        <dbReference type="ARBA" id="ARBA00022691"/>
    </source>
</evidence>
<evidence type="ECO:0000256" key="5">
    <source>
        <dbReference type="HAMAP-Rule" id="MF_02126"/>
    </source>
</evidence>
<dbReference type="InterPro" id="IPR040758">
    <property type="entry name" value="PrmC_N"/>
</dbReference>
<dbReference type="Pfam" id="PF05175">
    <property type="entry name" value="MTS"/>
    <property type="match status" value="1"/>
</dbReference>
<evidence type="ECO:0000256" key="2">
    <source>
        <dbReference type="ARBA" id="ARBA00022679"/>
    </source>
</evidence>
<dbReference type="Gene3D" id="3.40.50.150">
    <property type="entry name" value="Vaccinia Virus protein VP39"/>
    <property type="match status" value="1"/>
</dbReference>
<evidence type="ECO:0000313" key="8">
    <source>
        <dbReference type="EMBL" id="GAN33924.1"/>
    </source>
</evidence>
<accession>A0ABQ0JYV5</accession>
<feature type="binding site" evidence="5">
    <location>
        <position position="190"/>
    </location>
    <ligand>
        <name>S-adenosyl-L-methionine</name>
        <dbReference type="ChEBI" id="CHEBI:59789"/>
    </ligand>
</feature>
<dbReference type="InterPro" id="IPR029063">
    <property type="entry name" value="SAM-dependent_MTases_sf"/>
</dbReference>
<sequence length="337" mass="37866">MPPETHGTSMPHEDSTQDANYHPLIQDSQDKDVTGGKKNAFPDKYTVSSLVQWASTMLQMHGIDSPRLDAEVILSYLLGCKRIDLYVNPEKPIENALVISYQKAVQRRALRVPLQYITNHAEFMSLDFYVDERVLIPRPETELVVDTVMKRAETLSEENEIVIVDIGVGSGNIAIALAKKLEKARIFGIDISPGALAVARINAQKHEVLDKITFFCGDVFKPLEGYGIESKVNFIVSNPPYISSDEFNILQKEVRDYEPYAALVSSQDGLHMFKRIISQANTWLRSGGFIIFEVGEKQAHQVGMLLEKTGCFKKPECMKDYQHIDRIVIAQMEGDCG</sequence>
<dbReference type="GO" id="GO:0008168">
    <property type="term" value="F:methyltransferase activity"/>
    <property type="evidence" value="ECO:0007669"/>
    <property type="project" value="UniProtKB-KW"/>
</dbReference>
<name>A0ABQ0JYV5_9BACT</name>
<dbReference type="SUPFAM" id="SSF53335">
    <property type="entry name" value="S-adenosyl-L-methionine-dependent methyltransferases"/>
    <property type="match status" value="1"/>
</dbReference>
<comment type="caution">
    <text evidence="5">Lacks conserved residue(s) required for the propagation of feature annotation.</text>
</comment>
<organism evidence="8 9">
    <name type="scientific">Candidatus Brocadia sinica JPN1</name>
    <dbReference type="NCBI Taxonomy" id="1197129"/>
    <lineage>
        <taxon>Bacteria</taxon>
        <taxon>Pseudomonadati</taxon>
        <taxon>Planctomycetota</taxon>
        <taxon>Candidatus Brocadiia</taxon>
        <taxon>Candidatus Brocadiales</taxon>
        <taxon>Candidatus Brocadiaceae</taxon>
        <taxon>Candidatus Brocadia</taxon>
    </lineage>
</organism>
<dbReference type="InterPro" id="IPR004556">
    <property type="entry name" value="HemK-like"/>
</dbReference>
<keyword evidence="9" id="KW-1185">Reference proteome</keyword>
<dbReference type="Proteomes" id="UP000032309">
    <property type="component" value="Unassembled WGS sequence"/>
</dbReference>
<dbReference type="EMBL" id="BAFN01000001">
    <property type="protein sequence ID" value="GAN33924.1"/>
    <property type="molecule type" value="Genomic_DNA"/>
</dbReference>
<feature type="domain" description="Release factor glutamine methyltransferase N-terminal" evidence="7">
    <location>
        <begin position="50"/>
        <end position="118"/>
    </location>
</feature>
<gene>
    <name evidence="5" type="primary">prmC</name>
    <name evidence="8" type="ORF">BROSI_A2459</name>
</gene>
<comment type="function">
    <text evidence="5">Methylates the class 1 translation termination release factors RF1/PrfA and RF2/PrfB on the glutamine residue of the universally conserved GGQ motif.</text>
</comment>
<reference evidence="9" key="1">
    <citation type="journal article" date="2015" name="Genome Announc.">
        <title>Draft Genome Sequence of an Anaerobic Ammonium-Oxidizing Bacterium, "Candidatus Brocadia sinica".</title>
        <authorList>
            <person name="Oshiki M."/>
            <person name="Shinyako-Hata K."/>
            <person name="Satoh H."/>
            <person name="Okabe S."/>
        </authorList>
    </citation>
    <scope>NUCLEOTIDE SEQUENCE [LARGE SCALE GENOMIC DNA]</scope>
    <source>
        <strain evidence="9">JPN1</strain>
    </source>
</reference>
<keyword evidence="3 5" id="KW-0949">S-adenosyl-L-methionine</keyword>
<dbReference type="InterPro" id="IPR007848">
    <property type="entry name" value="Small_mtfrase_dom"/>
</dbReference>
<keyword evidence="1 5" id="KW-0489">Methyltransferase</keyword>
<evidence type="ECO:0000256" key="1">
    <source>
        <dbReference type="ARBA" id="ARBA00022603"/>
    </source>
</evidence>
<dbReference type="PANTHER" id="PTHR18895:SF74">
    <property type="entry name" value="MTRF1L RELEASE FACTOR GLUTAMINE METHYLTRANSFERASE"/>
    <property type="match status" value="1"/>
</dbReference>
<comment type="similarity">
    <text evidence="5">Belongs to the protein N5-glutamine methyltransferase family. PrmC subfamily.</text>
</comment>
<dbReference type="NCBIfam" id="TIGR03534">
    <property type="entry name" value="RF_mod_PrmC"/>
    <property type="match status" value="1"/>
</dbReference>
<dbReference type="HAMAP" id="MF_02126">
    <property type="entry name" value="RF_methyltr_PrmC"/>
    <property type="match status" value="1"/>
</dbReference>
<dbReference type="InterPro" id="IPR019874">
    <property type="entry name" value="RF_methyltr_PrmC"/>
</dbReference>
<proteinExistence type="inferred from homology"/>
<keyword evidence="2 5" id="KW-0808">Transferase</keyword>
<comment type="catalytic activity">
    <reaction evidence="4 5">
        <text>L-glutaminyl-[peptide chain release factor] + S-adenosyl-L-methionine = N(5)-methyl-L-glutaminyl-[peptide chain release factor] + S-adenosyl-L-homocysteine + H(+)</text>
        <dbReference type="Rhea" id="RHEA:42896"/>
        <dbReference type="Rhea" id="RHEA-COMP:10271"/>
        <dbReference type="Rhea" id="RHEA-COMP:10272"/>
        <dbReference type="ChEBI" id="CHEBI:15378"/>
        <dbReference type="ChEBI" id="CHEBI:30011"/>
        <dbReference type="ChEBI" id="CHEBI:57856"/>
        <dbReference type="ChEBI" id="CHEBI:59789"/>
        <dbReference type="ChEBI" id="CHEBI:61891"/>
        <dbReference type="EC" id="2.1.1.297"/>
    </reaction>
</comment>
<feature type="domain" description="Methyltransferase small" evidence="6">
    <location>
        <begin position="153"/>
        <end position="246"/>
    </location>
</feature>
<evidence type="ECO:0000259" key="6">
    <source>
        <dbReference type="Pfam" id="PF05175"/>
    </source>
</evidence>
<dbReference type="RefSeq" id="WP_082059189.1">
    <property type="nucleotide sequence ID" value="NZ_BAFN01000001.1"/>
</dbReference>